<accession>A0A183F0P7</accession>
<evidence type="ECO:0000313" key="3">
    <source>
        <dbReference type="WBParaSite" id="GPUH_0002681801-mRNA-1"/>
    </source>
</evidence>
<dbReference type="WBParaSite" id="GPUH_0002681801-mRNA-1">
    <property type="protein sequence ID" value="GPUH_0002681801-mRNA-1"/>
    <property type="gene ID" value="GPUH_0002681801"/>
</dbReference>
<evidence type="ECO:0000313" key="1">
    <source>
        <dbReference type="EMBL" id="VDN49474.1"/>
    </source>
</evidence>
<proteinExistence type="predicted"/>
<gene>
    <name evidence="1" type="ORF">GPUH_LOCUS26788</name>
</gene>
<evidence type="ECO:0000313" key="2">
    <source>
        <dbReference type="Proteomes" id="UP000271098"/>
    </source>
</evidence>
<dbReference type="AlphaFoldDB" id="A0A183F0P7"/>
<keyword evidence="2" id="KW-1185">Reference proteome</keyword>
<sequence length="100" mass="11437">MDEALANEHFTDEDRLRFSQRKLDFLEDLGTDIEVLQKHLEYHETLQKNIESVAVANKRSAETLGIGIPMEKKMRAETTSVTYSTPQYYGVVPSVDNGKF</sequence>
<organism evidence="3">
    <name type="scientific">Gongylonema pulchrum</name>
    <dbReference type="NCBI Taxonomy" id="637853"/>
    <lineage>
        <taxon>Eukaryota</taxon>
        <taxon>Metazoa</taxon>
        <taxon>Ecdysozoa</taxon>
        <taxon>Nematoda</taxon>
        <taxon>Chromadorea</taxon>
        <taxon>Rhabditida</taxon>
        <taxon>Spirurina</taxon>
        <taxon>Spiruromorpha</taxon>
        <taxon>Spiruroidea</taxon>
        <taxon>Gongylonematidae</taxon>
        <taxon>Gongylonema</taxon>
    </lineage>
</organism>
<dbReference type="EMBL" id="UYRT01114134">
    <property type="protein sequence ID" value="VDN49474.1"/>
    <property type="molecule type" value="Genomic_DNA"/>
</dbReference>
<reference evidence="1 2" key="2">
    <citation type="submission" date="2018-11" db="EMBL/GenBank/DDBJ databases">
        <authorList>
            <consortium name="Pathogen Informatics"/>
        </authorList>
    </citation>
    <scope>NUCLEOTIDE SEQUENCE [LARGE SCALE GENOMIC DNA]</scope>
</reference>
<dbReference type="Proteomes" id="UP000271098">
    <property type="component" value="Unassembled WGS sequence"/>
</dbReference>
<reference evidence="3" key="1">
    <citation type="submission" date="2016-06" db="UniProtKB">
        <authorList>
            <consortium name="WormBaseParasite"/>
        </authorList>
    </citation>
    <scope>IDENTIFICATION</scope>
</reference>
<name>A0A183F0P7_9BILA</name>
<protein>
    <submittedName>
        <fullName evidence="3">V-type proton ATPase subunit a</fullName>
    </submittedName>
</protein>
<dbReference type="OrthoDB" id="10265668at2759"/>